<keyword evidence="2" id="KW-0472">Membrane</keyword>
<feature type="transmembrane region" description="Helical" evidence="2">
    <location>
        <begin position="20"/>
        <end position="41"/>
    </location>
</feature>
<dbReference type="PANTHER" id="PTHR37305:SF1">
    <property type="entry name" value="MEMBRANE PROTEIN"/>
    <property type="match status" value="1"/>
</dbReference>
<dbReference type="PANTHER" id="PTHR37305">
    <property type="entry name" value="INTEGRAL MEMBRANE PROTEIN-RELATED"/>
    <property type="match status" value="1"/>
</dbReference>
<dbReference type="Proteomes" id="UP000824169">
    <property type="component" value="Unassembled WGS sequence"/>
</dbReference>
<feature type="transmembrane region" description="Helical" evidence="2">
    <location>
        <begin position="235"/>
        <end position="260"/>
    </location>
</feature>
<feature type="region of interest" description="Disordered" evidence="1">
    <location>
        <begin position="51"/>
        <end position="71"/>
    </location>
</feature>
<feature type="transmembrane region" description="Helical" evidence="2">
    <location>
        <begin position="267"/>
        <end position="289"/>
    </location>
</feature>
<keyword evidence="2" id="KW-0812">Transmembrane</keyword>
<feature type="transmembrane region" description="Helical" evidence="2">
    <location>
        <begin position="134"/>
        <end position="161"/>
    </location>
</feature>
<proteinExistence type="predicted"/>
<name>A0A9D1P5L1_9FIRM</name>
<keyword evidence="2" id="KW-1133">Transmembrane helix</keyword>
<sequence length="348" mass="38232">MFKLIKNEYVKLLSRRTSQLLLLLLLLAAIGLAFFFHLPFIQSDTSYETVALSSEETPPEEPSPEQILHERTESARTEYESLLQQEKKGTPVDQAALDNARDALLEVQYIEDHQLTDSLTYDRDYGYAVTDSRLILTLINSPILVTLTALVMIVFAGGIIANESSQGTIKFLLINPVRRGKILWSKFLCCLSLLAFLLFFLFGLEVLLLGISYGFSGYAGEYVHAAEGVVTGTPILLYGFQQFMLSAVNPLLMMTMAFAISSLFRSSALSIALGLGGLLGGSMITSILAELGVDWGRYLVFSNTGLASIAQGSPPFVGQTLTFAVIVLAVYMAVFLLIAYDGFTRREV</sequence>
<gene>
    <name evidence="3" type="ORF">IAB71_10150</name>
</gene>
<evidence type="ECO:0000313" key="4">
    <source>
        <dbReference type="Proteomes" id="UP000824169"/>
    </source>
</evidence>
<protein>
    <submittedName>
        <fullName evidence="3">ABC transporter permease</fullName>
    </submittedName>
</protein>
<dbReference type="GO" id="GO:0005886">
    <property type="term" value="C:plasma membrane"/>
    <property type="evidence" value="ECO:0007669"/>
    <property type="project" value="UniProtKB-SubCell"/>
</dbReference>
<dbReference type="GO" id="GO:0140359">
    <property type="term" value="F:ABC-type transporter activity"/>
    <property type="evidence" value="ECO:0007669"/>
    <property type="project" value="InterPro"/>
</dbReference>
<evidence type="ECO:0000313" key="3">
    <source>
        <dbReference type="EMBL" id="HIV26119.1"/>
    </source>
</evidence>
<evidence type="ECO:0000256" key="1">
    <source>
        <dbReference type="SAM" id="MobiDB-lite"/>
    </source>
</evidence>
<evidence type="ECO:0000256" key="2">
    <source>
        <dbReference type="SAM" id="Phobius"/>
    </source>
</evidence>
<dbReference type="Pfam" id="PF12679">
    <property type="entry name" value="ABC2_membrane_2"/>
    <property type="match status" value="1"/>
</dbReference>
<reference evidence="3" key="2">
    <citation type="journal article" date="2021" name="PeerJ">
        <title>Extensive microbial diversity within the chicken gut microbiome revealed by metagenomics and culture.</title>
        <authorList>
            <person name="Gilroy R."/>
            <person name="Ravi A."/>
            <person name="Getino M."/>
            <person name="Pursley I."/>
            <person name="Horton D.L."/>
            <person name="Alikhan N.F."/>
            <person name="Baker D."/>
            <person name="Gharbi K."/>
            <person name="Hall N."/>
            <person name="Watson M."/>
            <person name="Adriaenssens E.M."/>
            <person name="Foster-Nyarko E."/>
            <person name="Jarju S."/>
            <person name="Secka A."/>
            <person name="Antonio M."/>
            <person name="Oren A."/>
            <person name="Chaudhuri R.R."/>
            <person name="La Ragione R."/>
            <person name="Hildebrand F."/>
            <person name="Pallen M.J."/>
        </authorList>
    </citation>
    <scope>NUCLEOTIDE SEQUENCE</scope>
    <source>
        <strain evidence="3">CHK188-20938</strain>
    </source>
</reference>
<dbReference type="EMBL" id="DVOO01000030">
    <property type="protein sequence ID" value="HIV26119.1"/>
    <property type="molecule type" value="Genomic_DNA"/>
</dbReference>
<reference evidence="3" key="1">
    <citation type="submission" date="2020-10" db="EMBL/GenBank/DDBJ databases">
        <authorList>
            <person name="Gilroy R."/>
        </authorList>
    </citation>
    <scope>NUCLEOTIDE SEQUENCE</scope>
    <source>
        <strain evidence="3">CHK188-20938</strain>
    </source>
</reference>
<organism evidence="3 4">
    <name type="scientific">Candidatus Scatomonas pullistercoris</name>
    <dbReference type="NCBI Taxonomy" id="2840920"/>
    <lineage>
        <taxon>Bacteria</taxon>
        <taxon>Bacillati</taxon>
        <taxon>Bacillota</taxon>
        <taxon>Clostridia</taxon>
        <taxon>Lachnospirales</taxon>
        <taxon>Lachnospiraceae</taxon>
        <taxon>Lachnospiraceae incertae sedis</taxon>
        <taxon>Candidatus Scatomonas</taxon>
    </lineage>
</organism>
<dbReference type="AlphaFoldDB" id="A0A9D1P5L1"/>
<comment type="caution">
    <text evidence="3">The sequence shown here is derived from an EMBL/GenBank/DDBJ whole genome shotgun (WGS) entry which is preliminary data.</text>
</comment>
<feature type="transmembrane region" description="Helical" evidence="2">
    <location>
        <begin position="321"/>
        <end position="340"/>
    </location>
</feature>
<feature type="transmembrane region" description="Helical" evidence="2">
    <location>
        <begin position="182"/>
        <end position="215"/>
    </location>
</feature>
<accession>A0A9D1P5L1</accession>